<name>A0A4S8KTF8_DENBC</name>
<dbReference type="PANTHER" id="PTHR47961:SF4">
    <property type="entry name" value="ACTIVATING SIGNAL COINTEGRATOR 1 COMPLEX SUBUNIT 3"/>
    <property type="match status" value="1"/>
</dbReference>
<keyword evidence="4" id="KW-0067">ATP-binding</keyword>
<sequence length="153" mass="17171">MNSPSLEMLILSASARPLDMDIHLQSFSIPHFPSLMIAMSKPAYLAITEYAATKPTIVFVPSRKQCRLTVDDLLTHCAADDQPDRFLNVDLDDLQVHLDHLSDEGLKETLKHGIGYYHEALDKQDKRIVQRLFESGAVQVLIASKASISFHKL</sequence>
<dbReference type="Gene3D" id="3.40.50.300">
    <property type="entry name" value="P-loop containing nucleotide triphosphate hydrolases"/>
    <property type="match status" value="1"/>
</dbReference>
<protein>
    <submittedName>
        <fullName evidence="5">Uncharacterized protein</fullName>
    </submittedName>
</protein>
<dbReference type="EMBL" id="ML180079">
    <property type="protein sequence ID" value="THU79089.1"/>
    <property type="molecule type" value="Genomic_DNA"/>
</dbReference>
<organism evidence="5 6">
    <name type="scientific">Dendrothele bispora (strain CBS 962.96)</name>
    <dbReference type="NCBI Taxonomy" id="1314807"/>
    <lineage>
        <taxon>Eukaryota</taxon>
        <taxon>Fungi</taxon>
        <taxon>Dikarya</taxon>
        <taxon>Basidiomycota</taxon>
        <taxon>Agaricomycotina</taxon>
        <taxon>Agaricomycetes</taxon>
        <taxon>Agaricomycetidae</taxon>
        <taxon>Agaricales</taxon>
        <taxon>Agaricales incertae sedis</taxon>
        <taxon>Dendrothele</taxon>
    </lineage>
</organism>
<reference evidence="5 6" key="1">
    <citation type="journal article" date="2019" name="Nat. Ecol. Evol.">
        <title>Megaphylogeny resolves global patterns of mushroom evolution.</title>
        <authorList>
            <person name="Varga T."/>
            <person name="Krizsan K."/>
            <person name="Foldi C."/>
            <person name="Dima B."/>
            <person name="Sanchez-Garcia M."/>
            <person name="Sanchez-Ramirez S."/>
            <person name="Szollosi G.J."/>
            <person name="Szarkandi J.G."/>
            <person name="Papp V."/>
            <person name="Albert L."/>
            <person name="Andreopoulos W."/>
            <person name="Angelini C."/>
            <person name="Antonin V."/>
            <person name="Barry K.W."/>
            <person name="Bougher N.L."/>
            <person name="Buchanan P."/>
            <person name="Buyck B."/>
            <person name="Bense V."/>
            <person name="Catcheside P."/>
            <person name="Chovatia M."/>
            <person name="Cooper J."/>
            <person name="Damon W."/>
            <person name="Desjardin D."/>
            <person name="Finy P."/>
            <person name="Geml J."/>
            <person name="Haridas S."/>
            <person name="Hughes K."/>
            <person name="Justo A."/>
            <person name="Karasinski D."/>
            <person name="Kautmanova I."/>
            <person name="Kiss B."/>
            <person name="Kocsube S."/>
            <person name="Kotiranta H."/>
            <person name="LaButti K.M."/>
            <person name="Lechner B.E."/>
            <person name="Liimatainen K."/>
            <person name="Lipzen A."/>
            <person name="Lukacs Z."/>
            <person name="Mihaltcheva S."/>
            <person name="Morgado L.N."/>
            <person name="Niskanen T."/>
            <person name="Noordeloos M.E."/>
            <person name="Ohm R.A."/>
            <person name="Ortiz-Santana B."/>
            <person name="Ovrebo C."/>
            <person name="Racz N."/>
            <person name="Riley R."/>
            <person name="Savchenko A."/>
            <person name="Shiryaev A."/>
            <person name="Soop K."/>
            <person name="Spirin V."/>
            <person name="Szebenyi C."/>
            <person name="Tomsovsky M."/>
            <person name="Tulloss R.E."/>
            <person name="Uehling J."/>
            <person name="Grigoriev I.V."/>
            <person name="Vagvolgyi C."/>
            <person name="Papp T."/>
            <person name="Martin F.M."/>
            <person name="Miettinen O."/>
            <person name="Hibbett D.S."/>
            <person name="Nagy L.G."/>
        </authorList>
    </citation>
    <scope>NUCLEOTIDE SEQUENCE [LARGE SCALE GENOMIC DNA]</scope>
    <source>
        <strain evidence="5 6">CBS 962.96</strain>
    </source>
</reference>
<dbReference type="PANTHER" id="PTHR47961">
    <property type="entry name" value="DNA POLYMERASE THETA, PUTATIVE (AFU_ORTHOLOGUE AFUA_1G05260)-RELATED"/>
    <property type="match status" value="1"/>
</dbReference>
<dbReference type="Proteomes" id="UP000297245">
    <property type="component" value="Unassembled WGS sequence"/>
</dbReference>
<dbReference type="GO" id="GO:0005634">
    <property type="term" value="C:nucleus"/>
    <property type="evidence" value="ECO:0007669"/>
    <property type="project" value="TreeGrafter"/>
</dbReference>
<keyword evidence="1" id="KW-0547">Nucleotide-binding</keyword>
<evidence type="ECO:0000256" key="2">
    <source>
        <dbReference type="ARBA" id="ARBA00022801"/>
    </source>
</evidence>
<evidence type="ECO:0000256" key="3">
    <source>
        <dbReference type="ARBA" id="ARBA00022806"/>
    </source>
</evidence>
<dbReference type="InterPro" id="IPR050474">
    <property type="entry name" value="Hel308_SKI2-like"/>
</dbReference>
<evidence type="ECO:0000313" key="5">
    <source>
        <dbReference type="EMBL" id="THU79089.1"/>
    </source>
</evidence>
<accession>A0A4S8KTF8</accession>
<evidence type="ECO:0000256" key="4">
    <source>
        <dbReference type="ARBA" id="ARBA00022840"/>
    </source>
</evidence>
<dbReference type="SUPFAM" id="SSF52540">
    <property type="entry name" value="P-loop containing nucleoside triphosphate hydrolases"/>
    <property type="match status" value="1"/>
</dbReference>
<dbReference type="OrthoDB" id="3214865at2759"/>
<dbReference type="GO" id="GO:0004386">
    <property type="term" value="F:helicase activity"/>
    <property type="evidence" value="ECO:0007669"/>
    <property type="project" value="UniProtKB-KW"/>
</dbReference>
<keyword evidence="6" id="KW-1185">Reference proteome</keyword>
<dbReference type="GO" id="GO:0005524">
    <property type="term" value="F:ATP binding"/>
    <property type="evidence" value="ECO:0007669"/>
    <property type="project" value="UniProtKB-KW"/>
</dbReference>
<keyword evidence="2" id="KW-0378">Hydrolase</keyword>
<evidence type="ECO:0000256" key="1">
    <source>
        <dbReference type="ARBA" id="ARBA00022741"/>
    </source>
</evidence>
<keyword evidence="3" id="KW-0347">Helicase</keyword>
<gene>
    <name evidence="5" type="ORF">K435DRAFT_884988</name>
</gene>
<dbReference type="GO" id="GO:0016787">
    <property type="term" value="F:hydrolase activity"/>
    <property type="evidence" value="ECO:0007669"/>
    <property type="project" value="UniProtKB-KW"/>
</dbReference>
<dbReference type="AlphaFoldDB" id="A0A4S8KTF8"/>
<dbReference type="InterPro" id="IPR027417">
    <property type="entry name" value="P-loop_NTPase"/>
</dbReference>
<evidence type="ECO:0000313" key="6">
    <source>
        <dbReference type="Proteomes" id="UP000297245"/>
    </source>
</evidence>
<proteinExistence type="predicted"/>